<feature type="transmembrane region" description="Helical" evidence="1">
    <location>
        <begin position="172"/>
        <end position="189"/>
    </location>
</feature>
<keyword evidence="1" id="KW-0812">Transmembrane</keyword>
<accession>A0A430AJT6</accession>
<evidence type="ECO:0000313" key="3">
    <source>
        <dbReference type="Proteomes" id="UP000288669"/>
    </source>
</evidence>
<feature type="transmembrane region" description="Helical" evidence="1">
    <location>
        <begin position="144"/>
        <end position="167"/>
    </location>
</feature>
<keyword evidence="1" id="KW-0472">Membrane</keyword>
<gene>
    <name evidence="2" type="ORF">CBF30_03550</name>
</gene>
<evidence type="ECO:0000256" key="1">
    <source>
        <dbReference type="SAM" id="Phobius"/>
    </source>
</evidence>
<protein>
    <recommendedName>
        <fullName evidence="4">ABC transporter permease</fullName>
    </recommendedName>
</protein>
<evidence type="ECO:0008006" key="4">
    <source>
        <dbReference type="Google" id="ProtNLM"/>
    </source>
</evidence>
<dbReference type="OrthoDB" id="4336274at2"/>
<evidence type="ECO:0000313" key="2">
    <source>
        <dbReference type="EMBL" id="RSU08328.1"/>
    </source>
</evidence>
<organism evidence="2 3">
    <name type="scientific">Vagococcus entomophilus</name>
    <dbReference type="NCBI Taxonomy" id="1160095"/>
    <lineage>
        <taxon>Bacteria</taxon>
        <taxon>Bacillati</taxon>
        <taxon>Bacillota</taxon>
        <taxon>Bacilli</taxon>
        <taxon>Lactobacillales</taxon>
        <taxon>Enterococcaceae</taxon>
        <taxon>Vagococcus</taxon>
    </lineage>
</organism>
<reference evidence="2 3" key="1">
    <citation type="submission" date="2017-05" db="EMBL/GenBank/DDBJ databases">
        <title>Vagococcus spp. assemblies.</title>
        <authorList>
            <person name="Gulvik C.A."/>
        </authorList>
    </citation>
    <scope>NUCLEOTIDE SEQUENCE [LARGE SCALE GENOMIC DNA]</scope>
    <source>
        <strain evidence="2 3">DSM 24756</strain>
    </source>
</reference>
<dbReference type="RefSeq" id="WP_126822825.1">
    <property type="nucleotide sequence ID" value="NZ_JBHLWU010000001.1"/>
</dbReference>
<dbReference type="Pfam" id="PF12730">
    <property type="entry name" value="ABC2_membrane_4"/>
    <property type="match status" value="1"/>
</dbReference>
<feature type="transmembrane region" description="Helical" evidence="1">
    <location>
        <begin position="97"/>
        <end position="124"/>
    </location>
</feature>
<feature type="transmembrane region" description="Helical" evidence="1">
    <location>
        <begin position="209"/>
        <end position="235"/>
    </location>
</feature>
<feature type="transmembrane region" description="Helical" evidence="1">
    <location>
        <begin position="57"/>
        <end position="76"/>
    </location>
</feature>
<keyword evidence="3" id="KW-1185">Reference proteome</keyword>
<dbReference type="AlphaFoldDB" id="A0A430AJT6"/>
<comment type="caution">
    <text evidence="2">The sequence shown here is derived from an EMBL/GenBank/DDBJ whole genome shotgun (WGS) entry which is preliminary data.</text>
</comment>
<name>A0A430AJT6_9ENTE</name>
<dbReference type="Proteomes" id="UP000288669">
    <property type="component" value="Unassembled WGS sequence"/>
</dbReference>
<feature type="transmembrane region" description="Helical" evidence="1">
    <location>
        <begin position="17"/>
        <end position="37"/>
    </location>
</feature>
<proteinExistence type="predicted"/>
<keyword evidence="1" id="KW-1133">Transmembrane helix</keyword>
<dbReference type="EMBL" id="NGJZ01000001">
    <property type="protein sequence ID" value="RSU08328.1"/>
    <property type="molecule type" value="Genomic_DNA"/>
</dbReference>
<sequence>MRKLVFIELLKLKRTKIVLISFLTVFLIAILSLFQGWRMISLGFEIENKSIFFLEQLLFWNSYYALPAVLVLIGSFSISREKQEGTMNQILTIPVNFLSFILSKLITVVIFSLILSLSILILGLINQFIIFEGIELTPELLVLIGQYLLNALLISVCVFPIICYTIFLKKDYIILVAVAEIYSFLSVFLNNTPFRVFYPISAEMGLIGITSFTIMERFIALISIMFCILATFFFVEKMET</sequence>